<evidence type="ECO:0000313" key="2">
    <source>
        <dbReference type="EMBL" id="MBC6445693.1"/>
    </source>
</evidence>
<dbReference type="Proteomes" id="UP000734823">
    <property type="component" value="Unassembled WGS sequence"/>
</dbReference>
<reference evidence="2 3" key="1">
    <citation type="submission" date="2020-06" db="EMBL/GenBank/DDBJ databases">
        <title>Actinokineospora xiongansis sp. nov., isolated from soil of Baiyangdian.</title>
        <authorList>
            <person name="Zhang X."/>
        </authorList>
    </citation>
    <scope>NUCLEOTIDE SEQUENCE [LARGE SCALE GENOMIC DNA]</scope>
    <source>
        <strain evidence="2 3">HBU206404</strain>
    </source>
</reference>
<proteinExistence type="predicted"/>
<dbReference type="Gene3D" id="3.40.50.150">
    <property type="entry name" value="Vaccinia Virus protein VP39"/>
    <property type="match status" value="1"/>
</dbReference>
<organism evidence="2 3">
    <name type="scientific">Actinokineospora xionganensis</name>
    <dbReference type="NCBI Taxonomy" id="2684470"/>
    <lineage>
        <taxon>Bacteria</taxon>
        <taxon>Bacillati</taxon>
        <taxon>Actinomycetota</taxon>
        <taxon>Actinomycetes</taxon>
        <taxon>Pseudonocardiales</taxon>
        <taxon>Pseudonocardiaceae</taxon>
        <taxon>Actinokineospora</taxon>
    </lineage>
</organism>
<dbReference type="InterPro" id="IPR029063">
    <property type="entry name" value="SAM-dependent_MTases_sf"/>
</dbReference>
<dbReference type="CDD" id="cd02440">
    <property type="entry name" value="AdoMet_MTases"/>
    <property type="match status" value="1"/>
</dbReference>
<accession>A0ABR7KZ24</accession>
<dbReference type="PANTHER" id="PTHR43591">
    <property type="entry name" value="METHYLTRANSFERASE"/>
    <property type="match status" value="1"/>
</dbReference>
<dbReference type="EMBL" id="JABVED010000001">
    <property type="protein sequence ID" value="MBC6445693.1"/>
    <property type="molecule type" value="Genomic_DNA"/>
</dbReference>
<keyword evidence="3" id="KW-1185">Reference proteome</keyword>
<dbReference type="PANTHER" id="PTHR43591:SF24">
    <property type="entry name" value="2-METHOXY-6-POLYPRENYL-1,4-BENZOQUINOL METHYLASE, MITOCHONDRIAL"/>
    <property type="match status" value="1"/>
</dbReference>
<keyword evidence="2" id="KW-0808">Transferase</keyword>
<dbReference type="GO" id="GO:0032259">
    <property type="term" value="P:methylation"/>
    <property type="evidence" value="ECO:0007669"/>
    <property type="project" value="UniProtKB-KW"/>
</dbReference>
<sequence>MSSSTEAFQISAEQAALYEAKFVPALFADWAPPFADAAGLEPGQAVLDVACGTGILARTAADRVGPTGKVVGLDLNEGMLTVARGLRSDIEWRQGNAADLPFPDGSFDAVLCQSALMFFPDATQALREMGRVCAPDGTVGVQVYAGLDDQPAYRPWVELVARHAGPEAFSLLGAYWVHGDLDILRARFHAAGLDVAEIRTRTGTARWDSVDEMVRVEVESTPLIDRLTDAVYQRVLEESREVLGQYRTPAGAEIPIKGHLVTARGRSRD</sequence>
<protein>
    <submittedName>
        <fullName evidence="2">Methyltransferase domain-containing protein</fullName>
    </submittedName>
</protein>
<dbReference type="Pfam" id="PF08241">
    <property type="entry name" value="Methyltransf_11"/>
    <property type="match status" value="1"/>
</dbReference>
<comment type="caution">
    <text evidence="2">The sequence shown here is derived from an EMBL/GenBank/DDBJ whole genome shotgun (WGS) entry which is preliminary data.</text>
</comment>
<gene>
    <name evidence="2" type="ORF">GPZ80_00695</name>
</gene>
<dbReference type="SUPFAM" id="SSF53335">
    <property type="entry name" value="S-adenosyl-L-methionine-dependent methyltransferases"/>
    <property type="match status" value="1"/>
</dbReference>
<dbReference type="InterPro" id="IPR013216">
    <property type="entry name" value="Methyltransf_11"/>
</dbReference>
<evidence type="ECO:0000259" key="1">
    <source>
        <dbReference type="Pfam" id="PF08241"/>
    </source>
</evidence>
<dbReference type="RefSeq" id="WP_187217762.1">
    <property type="nucleotide sequence ID" value="NZ_JABVED010000001.1"/>
</dbReference>
<name>A0ABR7KZ24_9PSEU</name>
<feature type="domain" description="Methyltransferase type 11" evidence="1">
    <location>
        <begin position="47"/>
        <end position="139"/>
    </location>
</feature>
<dbReference type="GO" id="GO:0008168">
    <property type="term" value="F:methyltransferase activity"/>
    <property type="evidence" value="ECO:0007669"/>
    <property type="project" value="UniProtKB-KW"/>
</dbReference>
<evidence type="ECO:0000313" key="3">
    <source>
        <dbReference type="Proteomes" id="UP000734823"/>
    </source>
</evidence>
<keyword evidence="2" id="KW-0489">Methyltransferase</keyword>